<dbReference type="EMBL" id="JARPUR010000001">
    <property type="protein sequence ID" value="KAK4887094.1"/>
    <property type="molecule type" value="Genomic_DNA"/>
</dbReference>
<dbReference type="PROSITE" id="PS00455">
    <property type="entry name" value="AMP_BINDING"/>
    <property type="match status" value="1"/>
</dbReference>
<proteinExistence type="inferred from homology"/>
<dbReference type="Pfam" id="PF00501">
    <property type="entry name" value="AMP-binding"/>
    <property type="match status" value="1"/>
</dbReference>
<dbReference type="GO" id="GO:0004467">
    <property type="term" value="F:long-chain fatty acid-CoA ligase activity"/>
    <property type="evidence" value="ECO:0007669"/>
    <property type="project" value="TreeGrafter"/>
</dbReference>
<dbReference type="InterPro" id="IPR020845">
    <property type="entry name" value="AMP-binding_CS"/>
</dbReference>
<evidence type="ECO:0000259" key="4">
    <source>
        <dbReference type="Pfam" id="PF00501"/>
    </source>
</evidence>
<comment type="subcellular location">
    <subcellularLocation>
        <location evidence="1">Peroxisome</location>
    </subcellularLocation>
</comment>
<feature type="domain" description="AMP-dependent synthetase/ligase" evidence="4">
    <location>
        <begin position="53"/>
        <end position="433"/>
    </location>
</feature>
<evidence type="ECO:0000256" key="3">
    <source>
        <dbReference type="ARBA" id="ARBA00023140"/>
    </source>
</evidence>
<evidence type="ECO:0008006" key="8">
    <source>
        <dbReference type="Google" id="ProtNLM"/>
    </source>
</evidence>
<feature type="domain" description="AMP-binding enzyme C-terminal" evidence="5">
    <location>
        <begin position="483"/>
        <end position="559"/>
    </location>
</feature>
<dbReference type="InterPro" id="IPR025110">
    <property type="entry name" value="AMP-bd_C"/>
</dbReference>
<reference evidence="7" key="1">
    <citation type="submission" date="2023-01" db="EMBL/GenBank/DDBJ databases">
        <title>Key to firefly adult light organ development and bioluminescence: homeobox transcription factors regulate luciferase expression and transportation to peroxisome.</title>
        <authorList>
            <person name="Fu X."/>
        </authorList>
    </citation>
    <scope>NUCLEOTIDE SEQUENCE [LARGE SCALE GENOMIC DNA]</scope>
</reference>
<dbReference type="Pfam" id="PF13193">
    <property type="entry name" value="AMP-binding_C"/>
    <property type="match status" value="1"/>
</dbReference>
<protein>
    <recommendedName>
        <fullName evidence="8">4-coumarate--CoA ligase</fullName>
    </recommendedName>
</protein>
<dbReference type="InterPro" id="IPR042099">
    <property type="entry name" value="ANL_N_sf"/>
</dbReference>
<dbReference type="Gene3D" id="3.40.50.12780">
    <property type="entry name" value="N-terminal domain of ligase-like"/>
    <property type="match status" value="1"/>
</dbReference>
<dbReference type="SUPFAM" id="SSF56801">
    <property type="entry name" value="Acetyl-CoA synthetase-like"/>
    <property type="match status" value="1"/>
</dbReference>
<evidence type="ECO:0000259" key="5">
    <source>
        <dbReference type="Pfam" id="PF13193"/>
    </source>
</evidence>
<evidence type="ECO:0000313" key="6">
    <source>
        <dbReference type="EMBL" id="KAK4887094.1"/>
    </source>
</evidence>
<name>A0AAN7PI74_9COLE</name>
<dbReference type="InterPro" id="IPR045851">
    <property type="entry name" value="AMP-bd_C_sf"/>
</dbReference>
<dbReference type="Proteomes" id="UP001353858">
    <property type="component" value="Unassembled WGS sequence"/>
</dbReference>
<dbReference type="FunFam" id="3.30.300.30:FF:000007">
    <property type="entry name" value="4-coumarate--CoA ligase 2"/>
    <property type="match status" value="1"/>
</dbReference>
<gene>
    <name evidence="6" type="ORF">RN001_003365</name>
</gene>
<dbReference type="AlphaFoldDB" id="A0AAN7PI74"/>
<keyword evidence="7" id="KW-1185">Reference proteome</keyword>
<dbReference type="InterPro" id="IPR000873">
    <property type="entry name" value="AMP-dep_synth/lig_dom"/>
</dbReference>
<dbReference type="GO" id="GO:0005777">
    <property type="term" value="C:peroxisome"/>
    <property type="evidence" value="ECO:0007669"/>
    <property type="project" value="UniProtKB-SubCell"/>
</dbReference>
<accession>A0AAN7PI74</accession>
<comment type="similarity">
    <text evidence="2">Belongs to the ATP-dependent AMP-binding enzyme family.</text>
</comment>
<sequence length="575" mass="63894">MYINILNLTKRVCWKKLLNTLKTTNVTIKRSIVSSPHGNIDIPNTTLPEFIFESFDKFPNEIAVECSQTGKKYTYDDIRIKSNNFNKNIRKKLKLNKGDVVGIILPNVPDYPICLLGSIQAGLTVTIINPFYTADEISYQLNNANVKAIITLGATYSKAKAAAQLSKRNIPILAVKLQQADELPRGSIDLNEFTENTAEVEDKYDLNVKDTVLLPFSSGTTGLPKAVELTNYNVISNICQLNCNTVNHVPTRTETHTNTVPAIVPWFHIYGVTVCLLKQIHNFSKIICVPKFTSNGFIELLKQHKPNILYLVPPLISFMSSNPLVKPELLDRLTVIISGAAPLGKQDEEQLITKIGRHVDIIQGYGLTETSPAAAMSTTQVIKKFGNTGSCGLVLPNTFIKIVSTENPLTELLGPNNKGEILIKGPQVMKGYLNRPKETNQIFLNGWLRSGDLGYVDNNNLLYVTDRLKELIKVKGYQVAPAELEEVLRMNKDVSDAAVIGVPDRTSGEVPVAFVVPKLNTNIDVKSLHYYMSKKVASYKQLKGGIIVVNSLPRTESGKILRKELKLQYEKTKTN</sequence>
<dbReference type="GO" id="GO:0046949">
    <property type="term" value="P:fatty-acyl-CoA biosynthetic process"/>
    <property type="evidence" value="ECO:0007669"/>
    <property type="project" value="TreeGrafter"/>
</dbReference>
<comment type="caution">
    <text evidence="6">The sequence shown here is derived from an EMBL/GenBank/DDBJ whole genome shotgun (WGS) entry which is preliminary data.</text>
</comment>
<dbReference type="Gene3D" id="3.30.300.30">
    <property type="match status" value="1"/>
</dbReference>
<dbReference type="PANTHER" id="PTHR24096">
    <property type="entry name" value="LONG-CHAIN-FATTY-ACID--COA LIGASE"/>
    <property type="match status" value="1"/>
</dbReference>
<organism evidence="6 7">
    <name type="scientific">Aquatica leii</name>
    <dbReference type="NCBI Taxonomy" id="1421715"/>
    <lineage>
        <taxon>Eukaryota</taxon>
        <taxon>Metazoa</taxon>
        <taxon>Ecdysozoa</taxon>
        <taxon>Arthropoda</taxon>
        <taxon>Hexapoda</taxon>
        <taxon>Insecta</taxon>
        <taxon>Pterygota</taxon>
        <taxon>Neoptera</taxon>
        <taxon>Endopterygota</taxon>
        <taxon>Coleoptera</taxon>
        <taxon>Polyphaga</taxon>
        <taxon>Elateriformia</taxon>
        <taxon>Elateroidea</taxon>
        <taxon>Lampyridae</taxon>
        <taxon>Luciolinae</taxon>
        <taxon>Aquatica</taxon>
    </lineage>
</organism>
<evidence type="ECO:0000313" key="7">
    <source>
        <dbReference type="Proteomes" id="UP001353858"/>
    </source>
</evidence>
<evidence type="ECO:0000256" key="2">
    <source>
        <dbReference type="ARBA" id="ARBA00006432"/>
    </source>
</evidence>
<evidence type="ECO:0000256" key="1">
    <source>
        <dbReference type="ARBA" id="ARBA00004275"/>
    </source>
</evidence>
<keyword evidence="3" id="KW-0576">Peroxisome</keyword>
<dbReference type="PANTHER" id="PTHR24096:SF422">
    <property type="entry name" value="BCDNA.GH02901"/>
    <property type="match status" value="1"/>
</dbReference>